<dbReference type="EMBL" id="NPDT01000004">
    <property type="protein sequence ID" value="PJZ65734.1"/>
    <property type="molecule type" value="Genomic_DNA"/>
</dbReference>
<reference evidence="5 6" key="1">
    <citation type="submission" date="2017-07" db="EMBL/GenBank/DDBJ databases">
        <title>Leptospira spp. isolated from tropical soils.</title>
        <authorList>
            <person name="Thibeaux R."/>
            <person name="Iraola G."/>
            <person name="Ferres I."/>
            <person name="Bierque E."/>
            <person name="Girault D."/>
            <person name="Soupe-Gilbert M.-E."/>
            <person name="Picardeau M."/>
            <person name="Goarant C."/>
        </authorList>
    </citation>
    <scope>NUCLEOTIDE SEQUENCE [LARGE SCALE GENOMIC DNA]</scope>
    <source>
        <strain evidence="5 6">FH2-C-A2</strain>
    </source>
</reference>
<evidence type="ECO:0000313" key="6">
    <source>
        <dbReference type="Proteomes" id="UP000231912"/>
    </source>
</evidence>
<dbReference type="InterPro" id="IPR016039">
    <property type="entry name" value="Thiolase-like"/>
</dbReference>
<name>A0A2M9ZBG6_9LEPT</name>
<dbReference type="RefSeq" id="WP_100759164.1">
    <property type="nucleotide sequence ID" value="NZ_NPDT01000004.1"/>
</dbReference>
<dbReference type="Proteomes" id="UP000231912">
    <property type="component" value="Unassembled WGS sequence"/>
</dbReference>
<comment type="caution">
    <text evidence="5">The sequence shown here is derived from an EMBL/GenBank/DDBJ whole genome shotgun (WGS) entry which is preliminary data.</text>
</comment>
<dbReference type="GO" id="GO:0004315">
    <property type="term" value="F:3-oxoacyl-[acyl-carrier-protein] synthase activity"/>
    <property type="evidence" value="ECO:0007669"/>
    <property type="project" value="InterPro"/>
</dbReference>
<keyword evidence="1" id="KW-0808">Transferase</keyword>
<evidence type="ECO:0000256" key="1">
    <source>
        <dbReference type="ARBA" id="ARBA00022679"/>
    </source>
</evidence>
<dbReference type="SUPFAM" id="SSF53901">
    <property type="entry name" value="Thiolase-like"/>
    <property type="match status" value="1"/>
</dbReference>
<dbReference type="GO" id="GO:0044550">
    <property type="term" value="P:secondary metabolite biosynthetic process"/>
    <property type="evidence" value="ECO:0007669"/>
    <property type="project" value="TreeGrafter"/>
</dbReference>
<dbReference type="AlphaFoldDB" id="A0A2M9ZBG6"/>
<protein>
    <submittedName>
        <fullName evidence="5">Uncharacterized protein</fullName>
    </submittedName>
</protein>
<dbReference type="NCBIfam" id="NF006829">
    <property type="entry name" value="PRK09352.1"/>
    <property type="match status" value="1"/>
</dbReference>
<dbReference type="CDD" id="cd00830">
    <property type="entry name" value="KAS_III"/>
    <property type="match status" value="1"/>
</dbReference>
<dbReference type="GO" id="GO:0006633">
    <property type="term" value="P:fatty acid biosynthetic process"/>
    <property type="evidence" value="ECO:0007669"/>
    <property type="project" value="InterPro"/>
</dbReference>
<feature type="domain" description="Beta-ketoacyl-[acyl-carrier-protein] synthase III C-terminal" evidence="3">
    <location>
        <begin position="243"/>
        <end position="331"/>
    </location>
</feature>
<evidence type="ECO:0000256" key="2">
    <source>
        <dbReference type="ARBA" id="ARBA00023315"/>
    </source>
</evidence>
<proteinExistence type="predicted"/>
<evidence type="ECO:0000259" key="4">
    <source>
        <dbReference type="Pfam" id="PF08545"/>
    </source>
</evidence>
<accession>A0A2M9ZBG6</accession>
<keyword evidence="2" id="KW-0012">Acyltransferase</keyword>
<evidence type="ECO:0000259" key="3">
    <source>
        <dbReference type="Pfam" id="PF08541"/>
    </source>
</evidence>
<dbReference type="Pfam" id="PF08541">
    <property type="entry name" value="ACP_syn_III_C"/>
    <property type="match status" value="1"/>
</dbReference>
<dbReference type="Pfam" id="PF08545">
    <property type="entry name" value="ACP_syn_III"/>
    <property type="match status" value="1"/>
</dbReference>
<dbReference type="Gene3D" id="3.40.47.10">
    <property type="match status" value="1"/>
</dbReference>
<evidence type="ECO:0000313" key="5">
    <source>
        <dbReference type="EMBL" id="PJZ65734.1"/>
    </source>
</evidence>
<dbReference type="InterPro" id="IPR013751">
    <property type="entry name" value="ACP_syn_III_N"/>
</dbReference>
<dbReference type="PANTHER" id="PTHR34069">
    <property type="entry name" value="3-OXOACYL-[ACYL-CARRIER-PROTEIN] SYNTHASE 3"/>
    <property type="match status" value="1"/>
</dbReference>
<dbReference type="PANTHER" id="PTHR34069:SF2">
    <property type="entry name" value="BETA-KETOACYL-[ACYL-CARRIER-PROTEIN] SYNTHASE III"/>
    <property type="match status" value="1"/>
</dbReference>
<gene>
    <name evidence="5" type="ORF">CH371_12505</name>
</gene>
<organism evidence="5 6">
    <name type="scientific">Leptospira wolffii</name>
    <dbReference type="NCBI Taxonomy" id="409998"/>
    <lineage>
        <taxon>Bacteria</taxon>
        <taxon>Pseudomonadati</taxon>
        <taxon>Spirochaetota</taxon>
        <taxon>Spirochaetia</taxon>
        <taxon>Leptospirales</taxon>
        <taxon>Leptospiraceae</taxon>
        <taxon>Leptospira</taxon>
    </lineage>
</organism>
<feature type="domain" description="Beta-ketoacyl-[acyl-carrier-protein] synthase III N-terminal" evidence="4">
    <location>
        <begin position="113"/>
        <end position="189"/>
    </location>
</feature>
<sequence length="335" mass="35611">MKTSDWGVIIKGSGRYLPGNPVSNSELIRVSGLSTTEEWISENLGIRQRHWAPEGIATSDIGAEASKLALADAKVDPKELDHILLCTSTSDWTSPAAASNVQRLIGADCPAEDKQTACSSFLFGLDHGARLIATGCDHVLVVGADVKSRFVRRDDLRLFPIFADGAGAVVLSKGKRGEGLQSSILWTDGSRLEHLLTPAGGSAMPATEETVRLGLHATRMNVDGRMIFDDAVEIMTNLAKKVCEESGLGPEDVDLLVPHQANLKIMKKVASNLGIPESKVTITIDHTGNIVAGTVPYALDFARKQGSVKPGNIILMICAGAGYSAAGAVYREPKN</sequence>
<dbReference type="InterPro" id="IPR013747">
    <property type="entry name" value="ACP_syn_III_C"/>
</dbReference>